<keyword evidence="3" id="KW-1185">Reference proteome</keyword>
<evidence type="ECO:0000259" key="1">
    <source>
        <dbReference type="Pfam" id="PF10056"/>
    </source>
</evidence>
<name>A0A8E2ECY3_9PEZI</name>
<reference evidence="2 3" key="1">
    <citation type="journal article" date="2016" name="Nat. Commun.">
        <title>Ectomycorrhizal ecology is imprinted in the genome of the dominant symbiotic fungus Cenococcum geophilum.</title>
        <authorList>
            <consortium name="DOE Joint Genome Institute"/>
            <person name="Peter M."/>
            <person name="Kohler A."/>
            <person name="Ohm R.A."/>
            <person name="Kuo A."/>
            <person name="Krutzmann J."/>
            <person name="Morin E."/>
            <person name="Arend M."/>
            <person name="Barry K.W."/>
            <person name="Binder M."/>
            <person name="Choi C."/>
            <person name="Clum A."/>
            <person name="Copeland A."/>
            <person name="Grisel N."/>
            <person name="Haridas S."/>
            <person name="Kipfer T."/>
            <person name="LaButti K."/>
            <person name="Lindquist E."/>
            <person name="Lipzen A."/>
            <person name="Maire R."/>
            <person name="Meier B."/>
            <person name="Mihaltcheva S."/>
            <person name="Molinier V."/>
            <person name="Murat C."/>
            <person name="Poggeler S."/>
            <person name="Quandt C.A."/>
            <person name="Sperisen C."/>
            <person name="Tritt A."/>
            <person name="Tisserant E."/>
            <person name="Crous P.W."/>
            <person name="Henrissat B."/>
            <person name="Nehls U."/>
            <person name="Egli S."/>
            <person name="Spatafora J.W."/>
            <person name="Grigoriev I.V."/>
            <person name="Martin F.M."/>
        </authorList>
    </citation>
    <scope>NUCLEOTIDE SEQUENCE [LARGE SCALE GENOMIC DNA]</scope>
    <source>
        <strain evidence="2 3">CBS 459.81</strain>
    </source>
</reference>
<dbReference type="Proteomes" id="UP000250266">
    <property type="component" value="Unassembled WGS sequence"/>
</dbReference>
<proteinExistence type="predicted"/>
<dbReference type="Pfam" id="PF10056">
    <property type="entry name" value="DUF2293"/>
    <property type="match status" value="1"/>
</dbReference>
<dbReference type="OrthoDB" id="5381833at2759"/>
<protein>
    <recommendedName>
        <fullName evidence="1">DUF2293 domain-containing protein</fullName>
    </recommendedName>
</protein>
<accession>A0A8E2ECY3</accession>
<dbReference type="AlphaFoldDB" id="A0A8E2ECY3"/>
<dbReference type="InterPro" id="IPR018744">
    <property type="entry name" value="DUF2293"/>
</dbReference>
<gene>
    <name evidence="2" type="ORF">K432DRAFT_381205</name>
</gene>
<sequence length="185" mass="20925">MSDEVSVSSKAPMPRGYAFLPKGSMYRTLHARRLTRATKKTLFIVFDPKSKTRLGLRVPLTIIHEVERLDHSTKAARLSATNKRDATLLSQARGELRKRYPSMPPADMEQCLKQAFRKASGRVGRTQKVDLGRRVELAVVAHVRHAETEYDGLLREGVGREEARKQVWGKIGEVVGCWRMKSKGK</sequence>
<organism evidence="2 3">
    <name type="scientific">Lepidopterella palustris CBS 459.81</name>
    <dbReference type="NCBI Taxonomy" id="1314670"/>
    <lineage>
        <taxon>Eukaryota</taxon>
        <taxon>Fungi</taxon>
        <taxon>Dikarya</taxon>
        <taxon>Ascomycota</taxon>
        <taxon>Pezizomycotina</taxon>
        <taxon>Dothideomycetes</taxon>
        <taxon>Pleosporomycetidae</taxon>
        <taxon>Mytilinidiales</taxon>
        <taxon>Argynnaceae</taxon>
        <taxon>Lepidopterella</taxon>
    </lineage>
</organism>
<feature type="domain" description="DUF2293" evidence="1">
    <location>
        <begin position="96"/>
        <end position="179"/>
    </location>
</feature>
<dbReference type="EMBL" id="KV744916">
    <property type="protein sequence ID" value="OCK81563.1"/>
    <property type="molecule type" value="Genomic_DNA"/>
</dbReference>
<dbReference type="PANTHER" id="PTHR38113:SF2">
    <property type="entry name" value="DUF2293 DOMAIN-CONTAINING PROTEIN"/>
    <property type="match status" value="1"/>
</dbReference>
<evidence type="ECO:0000313" key="2">
    <source>
        <dbReference type="EMBL" id="OCK81563.1"/>
    </source>
</evidence>
<evidence type="ECO:0000313" key="3">
    <source>
        <dbReference type="Proteomes" id="UP000250266"/>
    </source>
</evidence>
<dbReference type="PANTHER" id="PTHR38113">
    <property type="match status" value="1"/>
</dbReference>